<organism evidence="1 2">
    <name type="scientific">Pangasianodon gigas</name>
    <name type="common">Mekong giant catfish</name>
    <name type="synonym">Pangasius gigas</name>
    <dbReference type="NCBI Taxonomy" id="30993"/>
    <lineage>
        <taxon>Eukaryota</taxon>
        <taxon>Metazoa</taxon>
        <taxon>Chordata</taxon>
        <taxon>Craniata</taxon>
        <taxon>Vertebrata</taxon>
        <taxon>Euteleostomi</taxon>
        <taxon>Actinopterygii</taxon>
        <taxon>Neopterygii</taxon>
        <taxon>Teleostei</taxon>
        <taxon>Ostariophysi</taxon>
        <taxon>Siluriformes</taxon>
        <taxon>Pangasiidae</taxon>
        <taxon>Pangasianodon</taxon>
    </lineage>
</organism>
<dbReference type="EMBL" id="CM040475">
    <property type="protein sequence ID" value="MCI4391500.1"/>
    <property type="molecule type" value="Genomic_DNA"/>
</dbReference>
<evidence type="ECO:0000313" key="2">
    <source>
        <dbReference type="Proteomes" id="UP000829447"/>
    </source>
</evidence>
<name>A0ACC5XLR6_PANGG</name>
<accession>A0ACC5XLR6</accession>
<dbReference type="Proteomes" id="UP000829447">
    <property type="component" value="Linkage Group LG22"/>
</dbReference>
<sequence length="173" mass="19151">MRLPFSKHPSSRRSSTASCCPVMAGSAVIYCVTCDQPLSSRCVINGAHRDHRLKDLKEAVHDQVKRLNDLSGKLTSRERKFGDLTPRIEAAERELEPVVPVRAVNDAAAAERLIARDAVNYRGTRHHRTAGSGRAPPRGGVFGERQAHSGWMRQTVEAWVCVCACLCVWDLYG</sequence>
<proteinExistence type="predicted"/>
<evidence type="ECO:0000313" key="1">
    <source>
        <dbReference type="EMBL" id="MCI4391500.1"/>
    </source>
</evidence>
<gene>
    <name evidence="1" type="ORF">PGIGA_G00135240</name>
</gene>
<keyword evidence="2" id="KW-1185">Reference proteome</keyword>
<protein>
    <submittedName>
        <fullName evidence="1">Uncharacterized protein</fullName>
    </submittedName>
</protein>
<reference evidence="1 2" key="1">
    <citation type="journal article" date="2022" name="bioRxiv">
        <title>An ancient truncated duplication of the anti-Mullerian hormone receptor type 2 gene is a potential conserved master sex determinant in the Pangasiidae catfish family.</title>
        <authorList>
            <person name="Wen M."/>
            <person name="Pan Q."/>
            <person name="Jouanno E."/>
            <person name="Montfort J."/>
            <person name="Zahm M."/>
            <person name="Cabau C."/>
            <person name="Klopp C."/>
            <person name="Iampietro C."/>
            <person name="Roques C."/>
            <person name="Bouchez O."/>
            <person name="Castinel A."/>
            <person name="Donnadieu C."/>
            <person name="Parrinello H."/>
            <person name="Poncet C."/>
            <person name="Belmonte E."/>
            <person name="Gautier V."/>
            <person name="Avarre J.-C."/>
            <person name="Dugue R."/>
            <person name="Gustiano R."/>
            <person name="Ha T.T.T."/>
            <person name="Campet M."/>
            <person name="Sriphairoj K."/>
            <person name="Ribolli J."/>
            <person name="de Almeida F.L."/>
            <person name="Desvignes T."/>
            <person name="Postlethwait J.H."/>
            <person name="Bucao C.F."/>
            <person name="Robinson-Rechavi M."/>
            <person name="Bobe J."/>
            <person name="Herpin A."/>
            <person name="Guiguen Y."/>
        </authorList>
    </citation>
    <scope>NUCLEOTIDE SEQUENCE [LARGE SCALE GENOMIC DNA]</scope>
    <source>
        <strain evidence="1">YG-Dec2019</strain>
    </source>
</reference>
<comment type="caution">
    <text evidence="1">The sequence shown here is derived from an EMBL/GenBank/DDBJ whole genome shotgun (WGS) entry which is preliminary data.</text>
</comment>